<dbReference type="PANTHER" id="PTHR42973">
    <property type="entry name" value="BINDING OXIDOREDUCTASE, PUTATIVE (AFU_ORTHOLOGUE AFUA_1G17690)-RELATED"/>
    <property type="match status" value="1"/>
</dbReference>
<keyword evidence="4" id="KW-0274">FAD</keyword>
<dbReference type="EMBL" id="MU004468">
    <property type="protein sequence ID" value="KAF2650090.1"/>
    <property type="molecule type" value="Genomic_DNA"/>
</dbReference>
<dbReference type="PANTHER" id="PTHR42973:SF39">
    <property type="entry name" value="FAD-BINDING PCMH-TYPE DOMAIN-CONTAINING PROTEIN"/>
    <property type="match status" value="1"/>
</dbReference>
<sequence>MAATLGAGEQDADIYQALASYGAVTVGGTADTVGIVGWATSGGHGWLTSSYGQGADNIYEVEVVTPTCQILVANECQNTDIFWATRGGGGGTYGIITKIIMKAYPMPQTTQWVWDIASHNKTSAKDWWTVVAELHVKMIELKNQAYDKSNAMVEETLAPFKDALDSSANLTSLSIWNVTRYDTWIAAFNALPKQVSTNDDGPGGSISVSRLLTRQDLTGDVEAVAKMFMSIGPASEESELGVSSRIIAGSMIASPKPVDASLNSAWRNTSVHLLVKALWSENLQTTAIQKIQNRMTNHVGYALRHLSPDSGCYANECDQYEPDWQWAMYGPN</sequence>
<comment type="cofactor">
    <cofactor evidence="1">
        <name>FAD</name>
        <dbReference type="ChEBI" id="CHEBI:57692"/>
    </cofactor>
</comment>
<evidence type="ECO:0000256" key="2">
    <source>
        <dbReference type="ARBA" id="ARBA00005466"/>
    </source>
</evidence>
<dbReference type="InterPro" id="IPR016166">
    <property type="entry name" value="FAD-bd_PCMH"/>
</dbReference>
<evidence type="ECO:0000256" key="5">
    <source>
        <dbReference type="ARBA" id="ARBA00023002"/>
    </source>
</evidence>
<dbReference type="InterPro" id="IPR050416">
    <property type="entry name" value="FAD-linked_Oxidoreductase"/>
</dbReference>
<evidence type="ECO:0000256" key="1">
    <source>
        <dbReference type="ARBA" id="ARBA00001974"/>
    </source>
</evidence>
<evidence type="ECO:0000313" key="8">
    <source>
        <dbReference type="Proteomes" id="UP000799324"/>
    </source>
</evidence>
<accession>A0A6A6SR14</accession>
<protein>
    <submittedName>
        <fullName evidence="7">FAD-binding domain-containing protein</fullName>
    </submittedName>
</protein>
<dbReference type="PROSITE" id="PS51387">
    <property type="entry name" value="FAD_PCMH"/>
    <property type="match status" value="1"/>
</dbReference>
<dbReference type="SUPFAM" id="SSF56176">
    <property type="entry name" value="FAD-binding/transporter-associated domain-like"/>
    <property type="match status" value="1"/>
</dbReference>
<dbReference type="GO" id="GO:0071949">
    <property type="term" value="F:FAD binding"/>
    <property type="evidence" value="ECO:0007669"/>
    <property type="project" value="InterPro"/>
</dbReference>
<evidence type="ECO:0000256" key="3">
    <source>
        <dbReference type="ARBA" id="ARBA00022630"/>
    </source>
</evidence>
<dbReference type="GO" id="GO:0016491">
    <property type="term" value="F:oxidoreductase activity"/>
    <property type="evidence" value="ECO:0007669"/>
    <property type="project" value="UniProtKB-KW"/>
</dbReference>
<keyword evidence="3" id="KW-0285">Flavoprotein</keyword>
<comment type="similarity">
    <text evidence="2">Belongs to the oxygen-dependent FAD-linked oxidoreductase family.</text>
</comment>
<evidence type="ECO:0000313" key="7">
    <source>
        <dbReference type="EMBL" id="KAF2650090.1"/>
    </source>
</evidence>
<dbReference type="InterPro" id="IPR016169">
    <property type="entry name" value="FAD-bd_PCMH_sub2"/>
</dbReference>
<dbReference type="Pfam" id="PF01565">
    <property type="entry name" value="FAD_binding_4"/>
    <property type="match status" value="1"/>
</dbReference>
<dbReference type="Proteomes" id="UP000799324">
    <property type="component" value="Unassembled WGS sequence"/>
</dbReference>
<dbReference type="OrthoDB" id="9983560at2759"/>
<dbReference type="InterPro" id="IPR036318">
    <property type="entry name" value="FAD-bd_PCMH-like_sf"/>
</dbReference>
<name>A0A6A6SR14_9PLEO</name>
<dbReference type="AlphaFoldDB" id="A0A6A6SR14"/>
<organism evidence="7 8">
    <name type="scientific">Lophiostoma macrostomum CBS 122681</name>
    <dbReference type="NCBI Taxonomy" id="1314788"/>
    <lineage>
        <taxon>Eukaryota</taxon>
        <taxon>Fungi</taxon>
        <taxon>Dikarya</taxon>
        <taxon>Ascomycota</taxon>
        <taxon>Pezizomycotina</taxon>
        <taxon>Dothideomycetes</taxon>
        <taxon>Pleosporomycetidae</taxon>
        <taxon>Pleosporales</taxon>
        <taxon>Lophiostomataceae</taxon>
        <taxon>Lophiostoma</taxon>
    </lineage>
</organism>
<evidence type="ECO:0000256" key="4">
    <source>
        <dbReference type="ARBA" id="ARBA00022827"/>
    </source>
</evidence>
<dbReference type="Gene3D" id="3.40.462.20">
    <property type="match status" value="1"/>
</dbReference>
<keyword evidence="8" id="KW-1185">Reference proteome</keyword>
<keyword evidence="5" id="KW-0560">Oxidoreductase</keyword>
<dbReference type="InterPro" id="IPR006094">
    <property type="entry name" value="Oxid_FAD_bind_N"/>
</dbReference>
<dbReference type="Gene3D" id="3.30.465.10">
    <property type="match status" value="1"/>
</dbReference>
<reference evidence="7" key="1">
    <citation type="journal article" date="2020" name="Stud. Mycol.">
        <title>101 Dothideomycetes genomes: a test case for predicting lifestyles and emergence of pathogens.</title>
        <authorList>
            <person name="Haridas S."/>
            <person name="Albert R."/>
            <person name="Binder M."/>
            <person name="Bloem J."/>
            <person name="Labutti K."/>
            <person name="Salamov A."/>
            <person name="Andreopoulos B."/>
            <person name="Baker S."/>
            <person name="Barry K."/>
            <person name="Bills G."/>
            <person name="Bluhm B."/>
            <person name="Cannon C."/>
            <person name="Castanera R."/>
            <person name="Culley D."/>
            <person name="Daum C."/>
            <person name="Ezra D."/>
            <person name="Gonzalez J."/>
            <person name="Henrissat B."/>
            <person name="Kuo A."/>
            <person name="Liang C."/>
            <person name="Lipzen A."/>
            <person name="Lutzoni F."/>
            <person name="Magnuson J."/>
            <person name="Mondo S."/>
            <person name="Nolan M."/>
            <person name="Ohm R."/>
            <person name="Pangilinan J."/>
            <person name="Park H.-J."/>
            <person name="Ramirez L."/>
            <person name="Alfaro M."/>
            <person name="Sun H."/>
            <person name="Tritt A."/>
            <person name="Yoshinaga Y."/>
            <person name="Zwiers L.-H."/>
            <person name="Turgeon B."/>
            <person name="Goodwin S."/>
            <person name="Spatafora J."/>
            <person name="Crous P."/>
            <person name="Grigoriev I."/>
        </authorList>
    </citation>
    <scope>NUCLEOTIDE SEQUENCE</scope>
    <source>
        <strain evidence="7">CBS 122681</strain>
    </source>
</reference>
<proteinExistence type="inferred from homology"/>
<gene>
    <name evidence="7" type="ORF">K491DRAFT_683317</name>
</gene>
<feature type="domain" description="FAD-binding PCMH-type" evidence="6">
    <location>
        <begin position="1"/>
        <end position="106"/>
    </location>
</feature>
<evidence type="ECO:0000259" key="6">
    <source>
        <dbReference type="PROSITE" id="PS51387"/>
    </source>
</evidence>